<dbReference type="Pfam" id="PF15892">
    <property type="entry name" value="BNR_4"/>
    <property type="match status" value="1"/>
</dbReference>
<protein>
    <submittedName>
        <fullName evidence="2">Uncharacterized protein</fullName>
    </submittedName>
</protein>
<reference evidence="2 3" key="1">
    <citation type="journal article" date="2014" name="Genome Announc.">
        <title>Draft Genome Sequence of Marine Flavobacterium Jejuia pallidilutea Strain 11shimoA1 and Pigmentation Mutants.</title>
        <authorList>
            <person name="Takatani N."/>
            <person name="Nakanishi M."/>
            <person name="Meirelles P."/>
            <person name="Mino S."/>
            <person name="Suda W."/>
            <person name="Oshima K."/>
            <person name="Hattori M."/>
            <person name="Ohkuma M."/>
            <person name="Hosokawa M."/>
            <person name="Miyashita K."/>
            <person name="Thompson F.L."/>
            <person name="Niwa A."/>
            <person name="Sawabe T."/>
            <person name="Sawabe T."/>
        </authorList>
    </citation>
    <scope>NUCLEOTIDE SEQUENCE [LARGE SCALE GENOMIC DNA]</scope>
    <source>
        <strain evidence="2 3">JCM 19301</strain>
    </source>
</reference>
<dbReference type="Proteomes" id="UP000029641">
    <property type="component" value="Unassembled WGS sequence"/>
</dbReference>
<dbReference type="InterPro" id="IPR036278">
    <property type="entry name" value="Sialidase_sf"/>
</dbReference>
<dbReference type="EMBL" id="BBNR01000002">
    <property type="protein sequence ID" value="GAL65626.1"/>
    <property type="molecule type" value="Genomic_DNA"/>
</dbReference>
<dbReference type="SUPFAM" id="SSF50939">
    <property type="entry name" value="Sialidases"/>
    <property type="match status" value="1"/>
</dbReference>
<dbReference type="STRING" id="504487.JCM19538_3200"/>
<evidence type="ECO:0000313" key="3">
    <source>
        <dbReference type="Proteomes" id="UP000029641"/>
    </source>
</evidence>
<dbReference type="eggNOG" id="COG3386">
    <property type="taxonomic scope" value="Bacteria"/>
</dbReference>
<gene>
    <name evidence="2" type="ORF">JCM19301_3311</name>
</gene>
<evidence type="ECO:0000313" key="2">
    <source>
        <dbReference type="EMBL" id="GAL65626.1"/>
    </source>
</evidence>
<organism evidence="2 3">
    <name type="scientific">Jejuia pallidilutea</name>
    <dbReference type="NCBI Taxonomy" id="504487"/>
    <lineage>
        <taxon>Bacteria</taxon>
        <taxon>Pseudomonadati</taxon>
        <taxon>Bacteroidota</taxon>
        <taxon>Flavobacteriia</taxon>
        <taxon>Flavobacteriales</taxon>
        <taxon>Flavobacteriaceae</taxon>
        <taxon>Jejuia</taxon>
    </lineage>
</organism>
<evidence type="ECO:0000256" key="1">
    <source>
        <dbReference type="SAM" id="MobiDB-lite"/>
    </source>
</evidence>
<sequence>MLSGPLEDPYVASYNHNTKEWKGPFKAGTSEMGKDPNRKKKIDNHGKPSMLIDDAGYIHITFGGHGGTKALGENTLGNYHYGKNLHAVSKKPLDISAWETLETISPFGTYNQFIKMDNGDIFLFYRHGAHRSNWVYQKSTDNGRTFDEPVSFLKHKRRTDMEAEDSWYPWITKGNNDELLVVFDYHLCSDATKKTKGLGHIAKRYDIYYMVFNTKTNEWRNVQGESLAIPVTREEADAKALVARTPGNWTFQGVVDLDPKGNPHIGMTIGKEIEGARRSASKSMNHFKWNGKEWMHSTKTGLPNGNGDLEVKTADEIDFYIEAKTEDGFGEVAQWKSIDGGETFNKAKVLLSKPKANFAISALIKNSHPDARIIVAQHKTGAKFKYMYLLGDNGAVMRNKNEAKVLKHEE</sequence>
<accession>A0A090VLN7</accession>
<comment type="caution">
    <text evidence="2">The sequence shown here is derived from an EMBL/GenBank/DDBJ whole genome shotgun (WGS) entry which is preliminary data.</text>
</comment>
<feature type="region of interest" description="Disordered" evidence="1">
    <location>
        <begin position="22"/>
        <end position="46"/>
    </location>
</feature>
<proteinExistence type="predicted"/>
<dbReference type="AlphaFoldDB" id="A0A090VLN7"/>
<name>A0A090VLN7_9FLAO</name>
<dbReference type="RefSeq" id="WP_202963885.1">
    <property type="nucleotide sequence ID" value="NZ_BBNR01000002.1"/>
</dbReference>